<dbReference type="Gene3D" id="3.10.20.30">
    <property type="match status" value="1"/>
</dbReference>
<reference evidence="7 8" key="1">
    <citation type="submission" date="2017-08" db="EMBL/GenBank/DDBJ databases">
        <title>Infants hospitalized years apart are colonized by the same room-sourced microbial strains.</title>
        <authorList>
            <person name="Brooks B."/>
            <person name="Olm M.R."/>
            <person name="Firek B.A."/>
            <person name="Baker R."/>
            <person name="Thomas B.C."/>
            <person name="Morowitz M.J."/>
            <person name="Banfield J.F."/>
        </authorList>
    </citation>
    <scope>NUCLEOTIDE SEQUENCE [LARGE SCALE GENOMIC DNA]</scope>
    <source>
        <strain evidence="7">S2_018_000_R2_104</strain>
    </source>
</reference>
<dbReference type="FunFam" id="3.10.20.30:FF:000029">
    <property type="entry name" value="Obg-like ATPase 1"/>
    <property type="match status" value="1"/>
</dbReference>
<evidence type="ECO:0000313" key="8">
    <source>
        <dbReference type="Proteomes" id="UP000249557"/>
    </source>
</evidence>
<dbReference type="SUPFAM" id="SSF81271">
    <property type="entry name" value="TGS-like"/>
    <property type="match status" value="1"/>
</dbReference>
<dbReference type="InterPro" id="IPR013029">
    <property type="entry name" value="YchF_C"/>
</dbReference>
<gene>
    <name evidence="7" type="ORF">DI626_04250</name>
</gene>
<evidence type="ECO:0000313" key="7">
    <source>
        <dbReference type="EMBL" id="PZO87339.1"/>
    </source>
</evidence>
<dbReference type="AlphaFoldDB" id="A0A2W5A4G2"/>
<keyword evidence="4" id="KW-0067">ATP-binding</keyword>
<sequence>IHSDFDKGFIRAEVMSYNDYVALGSEQAVKEAGKYRSEGKEYVVADGDIILFRFNV</sequence>
<dbReference type="PANTHER" id="PTHR23305:SF18">
    <property type="entry name" value="OBG-TYPE G DOMAIN-CONTAINING PROTEIN"/>
    <property type="match status" value="1"/>
</dbReference>
<comment type="cofactor">
    <cofactor evidence="1">
        <name>Mg(2+)</name>
        <dbReference type="ChEBI" id="CHEBI:18420"/>
    </cofactor>
</comment>
<keyword evidence="2" id="KW-0479">Metal-binding</keyword>
<comment type="caution">
    <text evidence="7">The sequence shown here is derived from an EMBL/GenBank/DDBJ whole genome shotgun (WGS) entry which is preliminary data.</text>
</comment>
<dbReference type="InterPro" id="IPR012675">
    <property type="entry name" value="Beta-grasp_dom_sf"/>
</dbReference>
<evidence type="ECO:0000256" key="5">
    <source>
        <dbReference type="ARBA" id="ARBA00022842"/>
    </source>
</evidence>
<dbReference type="PANTHER" id="PTHR23305">
    <property type="entry name" value="OBG GTPASE FAMILY"/>
    <property type="match status" value="1"/>
</dbReference>
<dbReference type="GO" id="GO:0046872">
    <property type="term" value="F:metal ion binding"/>
    <property type="evidence" value="ECO:0007669"/>
    <property type="project" value="UniProtKB-KW"/>
</dbReference>
<dbReference type="GO" id="GO:0016887">
    <property type="term" value="F:ATP hydrolysis activity"/>
    <property type="evidence" value="ECO:0007669"/>
    <property type="project" value="TreeGrafter"/>
</dbReference>
<evidence type="ECO:0000256" key="2">
    <source>
        <dbReference type="ARBA" id="ARBA00022723"/>
    </source>
</evidence>
<dbReference type="EMBL" id="QFNK01000062">
    <property type="protein sequence ID" value="PZO87339.1"/>
    <property type="molecule type" value="Genomic_DNA"/>
</dbReference>
<evidence type="ECO:0000256" key="3">
    <source>
        <dbReference type="ARBA" id="ARBA00022741"/>
    </source>
</evidence>
<name>A0A2W5A4G2_9BACT</name>
<accession>A0A2W5A4G2</accession>
<evidence type="ECO:0000259" key="6">
    <source>
        <dbReference type="Pfam" id="PF06071"/>
    </source>
</evidence>
<dbReference type="GO" id="GO:0005524">
    <property type="term" value="F:ATP binding"/>
    <property type="evidence" value="ECO:0007669"/>
    <property type="project" value="UniProtKB-KW"/>
</dbReference>
<keyword evidence="3" id="KW-0547">Nucleotide-binding</keyword>
<evidence type="ECO:0000256" key="4">
    <source>
        <dbReference type="ARBA" id="ARBA00022840"/>
    </source>
</evidence>
<proteinExistence type="predicted"/>
<dbReference type="Proteomes" id="UP000249557">
    <property type="component" value="Unassembled WGS sequence"/>
</dbReference>
<dbReference type="InterPro" id="IPR012676">
    <property type="entry name" value="TGS-like"/>
</dbReference>
<keyword evidence="5" id="KW-0460">Magnesium</keyword>
<feature type="non-terminal residue" evidence="7">
    <location>
        <position position="1"/>
    </location>
</feature>
<dbReference type="GO" id="GO:0005737">
    <property type="term" value="C:cytoplasm"/>
    <property type="evidence" value="ECO:0007669"/>
    <property type="project" value="TreeGrafter"/>
</dbReference>
<organism evidence="7 8">
    <name type="scientific">Micavibrio aeruginosavorus</name>
    <dbReference type="NCBI Taxonomy" id="349221"/>
    <lineage>
        <taxon>Bacteria</taxon>
        <taxon>Pseudomonadati</taxon>
        <taxon>Bdellovibrionota</taxon>
        <taxon>Bdellovibrionia</taxon>
        <taxon>Bdellovibrionales</taxon>
        <taxon>Pseudobdellovibrionaceae</taxon>
        <taxon>Micavibrio</taxon>
    </lineage>
</organism>
<dbReference type="Pfam" id="PF06071">
    <property type="entry name" value="YchF-GTPase_C"/>
    <property type="match status" value="1"/>
</dbReference>
<evidence type="ECO:0000256" key="1">
    <source>
        <dbReference type="ARBA" id="ARBA00001946"/>
    </source>
</evidence>
<feature type="domain" description="YchF C-terminal" evidence="6">
    <location>
        <begin position="1"/>
        <end position="55"/>
    </location>
</feature>
<protein>
    <submittedName>
        <fullName evidence="7">Redox-regulated ATPase YchF</fullName>
    </submittedName>
</protein>